<evidence type="ECO:0000313" key="2">
    <source>
        <dbReference type="Proteomes" id="UP001204953"/>
    </source>
</evidence>
<protein>
    <submittedName>
        <fullName evidence="1">Uncharacterized protein</fullName>
    </submittedName>
</protein>
<proteinExistence type="predicted"/>
<organism evidence="1 2">
    <name type="scientific">Limnofasciculus baicalensis BBK-W-15</name>
    <dbReference type="NCBI Taxonomy" id="2699891"/>
    <lineage>
        <taxon>Bacteria</taxon>
        <taxon>Bacillati</taxon>
        <taxon>Cyanobacteriota</taxon>
        <taxon>Cyanophyceae</taxon>
        <taxon>Coleofasciculales</taxon>
        <taxon>Coleofasciculaceae</taxon>
        <taxon>Limnofasciculus</taxon>
        <taxon>Limnofasciculus baicalensis</taxon>
    </lineage>
</organism>
<comment type="caution">
    <text evidence="1">The sequence shown here is derived from an EMBL/GenBank/DDBJ whole genome shotgun (WGS) entry which is preliminary data.</text>
</comment>
<evidence type="ECO:0000313" key="1">
    <source>
        <dbReference type="EMBL" id="MCP2730071.1"/>
    </source>
</evidence>
<keyword evidence="2" id="KW-1185">Reference proteome</keyword>
<gene>
    <name evidence="1" type="ORF">NJ959_16690</name>
</gene>
<name>A0AAE3GU86_9CYAN</name>
<dbReference type="EMBL" id="JAMZMM010000166">
    <property type="protein sequence ID" value="MCP2730071.1"/>
    <property type="molecule type" value="Genomic_DNA"/>
</dbReference>
<dbReference type="Gene3D" id="3.40.50.620">
    <property type="entry name" value="HUPs"/>
    <property type="match status" value="1"/>
</dbReference>
<dbReference type="InterPro" id="IPR014729">
    <property type="entry name" value="Rossmann-like_a/b/a_fold"/>
</dbReference>
<dbReference type="Proteomes" id="UP001204953">
    <property type="component" value="Unassembled WGS sequence"/>
</dbReference>
<reference evidence="1" key="1">
    <citation type="submission" date="2022-06" db="EMBL/GenBank/DDBJ databases">
        <title>New cyanobacteria of genus Symplocastrum in benthos of Lake Baikal.</title>
        <authorList>
            <person name="Sorokovikova E."/>
            <person name="Tikhonova I."/>
            <person name="Krasnopeev A."/>
            <person name="Evseev P."/>
            <person name="Gladkikh A."/>
            <person name="Belykh O."/>
        </authorList>
    </citation>
    <scope>NUCLEOTIDE SEQUENCE</scope>
    <source>
        <strain evidence="1">BBK-W-15</strain>
    </source>
</reference>
<dbReference type="RefSeq" id="WP_254012839.1">
    <property type="nucleotide sequence ID" value="NZ_JAMZMM010000166.1"/>
</dbReference>
<sequence length="206" mass="23927">MMKLSPKTNKIWLGIPDTPLENIPSSAYLRCYLTTAIKNILSRCGIILNTEEESQEILPNIEELFQSIQKNDYIYQASLSRQLAADLPPDVEQTSLKNEPKDWFIKTADFGDDSDRILQHRDGEFTQLLEEITRYHQIFQQKYDKIILIRPPIYTGYDIQLTAAMECLGYTKEQFQFMIVQPIKLYAFHQATQKIHPIPDLATKVN</sequence>
<dbReference type="AlphaFoldDB" id="A0AAE3GU86"/>
<accession>A0AAE3GU86</accession>
<dbReference type="SUPFAM" id="SSF52374">
    <property type="entry name" value="Nucleotidylyl transferase"/>
    <property type="match status" value="1"/>
</dbReference>